<comment type="caution">
    <text evidence="2">The sequence shown here is derived from an EMBL/GenBank/DDBJ whole genome shotgun (WGS) entry which is preliminary data.</text>
</comment>
<evidence type="ECO:0000313" key="2">
    <source>
        <dbReference type="EMBL" id="KPH51850.1"/>
    </source>
</evidence>
<organism evidence="2 3">
    <name type="scientific">Helicobacter pullorum</name>
    <dbReference type="NCBI Taxonomy" id="35818"/>
    <lineage>
        <taxon>Bacteria</taxon>
        <taxon>Pseudomonadati</taxon>
        <taxon>Campylobacterota</taxon>
        <taxon>Epsilonproteobacteria</taxon>
        <taxon>Campylobacterales</taxon>
        <taxon>Helicobacteraceae</taxon>
        <taxon>Helicobacter</taxon>
    </lineage>
</organism>
<evidence type="ECO:0000256" key="1">
    <source>
        <dbReference type="SAM" id="Phobius"/>
    </source>
</evidence>
<dbReference type="Proteomes" id="UP000037997">
    <property type="component" value="Unassembled WGS sequence"/>
</dbReference>
<feature type="transmembrane region" description="Helical" evidence="1">
    <location>
        <begin position="66"/>
        <end position="87"/>
    </location>
</feature>
<evidence type="ECO:0000313" key="3">
    <source>
        <dbReference type="Proteomes" id="UP000037997"/>
    </source>
</evidence>
<reference evidence="2 3" key="1">
    <citation type="submission" date="2014-06" db="EMBL/GenBank/DDBJ databases">
        <title>Helicobacter pullorum isolates in fresh chicken meat - phenotypic and genotypic features.</title>
        <authorList>
            <person name="Borges V."/>
            <person name="Santos A."/>
            <person name="Correia C.B."/>
            <person name="Saraiva M."/>
            <person name="Menard A."/>
            <person name="Vieira L."/>
            <person name="Sampaio D.A."/>
            <person name="Gomes J.P."/>
            <person name="Oleastro M."/>
        </authorList>
    </citation>
    <scope>NUCLEOTIDE SEQUENCE [LARGE SCALE GENOMIC DNA]</scope>
    <source>
        <strain evidence="2 3">229334/12</strain>
    </source>
</reference>
<accession>A0A0N1E5I8</accession>
<keyword evidence="1" id="KW-0472">Membrane</keyword>
<name>A0A0N1E5I8_9HELI</name>
<dbReference type="AlphaFoldDB" id="A0A0N1E5I8"/>
<dbReference type="EMBL" id="JNOC01000168">
    <property type="protein sequence ID" value="KPH51850.1"/>
    <property type="molecule type" value="Genomic_DNA"/>
</dbReference>
<gene>
    <name evidence="2" type="ORF">HPU229334_03095</name>
</gene>
<feature type="transmembrane region" description="Helical" evidence="1">
    <location>
        <begin position="7"/>
        <end position="25"/>
    </location>
</feature>
<keyword evidence="1" id="KW-1133">Transmembrane helix</keyword>
<sequence>MQILKILYICWIVFLSISIIIFIPTIHNLNFHSFCAIILQLIGMFYLPPMLLFNFYHILILRKKDFIMKTLWILLYYPLAFLLYVVLMR</sequence>
<proteinExistence type="predicted"/>
<protein>
    <submittedName>
        <fullName evidence="2">Uncharacterized protein</fullName>
    </submittedName>
</protein>
<keyword evidence="1" id="KW-0812">Transmembrane</keyword>
<dbReference type="PATRIC" id="fig|35818.11.peg.605"/>
<feature type="transmembrane region" description="Helical" evidence="1">
    <location>
        <begin position="31"/>
        <end position="54"/>
    </location>
</feature>